<proteinExistence type="predicted"/>
<dbReference type="Gene3D" id="3.40.190.10">
    <property type="entry name" value="Periplasmic binding protein-like II"/>
    <property type="match status" value="1"/>
</dbReference>
<protein>
    <recommendedName>
        <fullName evidence="2">Tripartite tricarboxylate transporter substrate binding protein</fullName>
    </recommendedName>
</protein>
<dbReference type="Gene3D" id="3.40.190.150">
    <property type="entry name" value="Bordetella uptake gene, domain 1"/>
    <property type="match status" value="1"/>
</dbReference>
<dbReference type="InterPro" id="IPR042100">
    <property type="entry name" value="Bug_dom1"/>
</dbReference>
<evidence type="ECO:0008006" key="2">
    <source>
        <dbReference type="Google" id="ProtNLM"/>
    </source>
</evidence>
<dbReference type="InterPro" id="IPR005064">
    <property type="entry name" value="BUG"/>
</dbReference>
<sequence length="269" mass="28796">MSFKIKGFLGAIVGIGIVAMPYQSALSQFYKGKTISVVVPSGAGGGLTRSARLFMKFMSGHIAGSPKMVIKNIPGGVKGHNFIAEKARPDGKTILWGPMFFAGVLTGAPGYRYDPEKFGIIGTGNSSFVTIIRNDTPPSINSAKDLTKITKTVVTGGIRPGGILDMFQLLSFDALGIPYRHVTGYRGQPKMNAAIRAKEIQALTTGHPGYHAFYVNTILKDGTAIAPYYHSPFDPKTGEPVRLKGRYPANIKHFVDAYKDIKGTAPSGA</sequence>
<reference evidence="1" key="1">
    <citation type="submission" date="2018-05" db="EMBL/GenBank/DDBJ databases">
        <authorList>
            <person name="Lanie J.A."/>
            <person name="Ng W.-L."/>
            <person name="Kazmierczak K.M."/>
            <person name="Andrzejewski T.M."/>
            <person name="Davidsen T.M."/>
            <person name="Wayne K.J."/>
            <person name="Tettelin H."/>
            <person name="Glass J.I."/>
            <person name="Rusch D."/>
            <person name="Podicherti R."/>
            <person name="Tsui H.-C.T."/>
            <person name="Winkler M.E."/>
        </authorList>
    </citation>
    <scope>NUCLEOTIDE SEQUENCE</scope>
</reference>
<dbReference type="PANTHER" id="PTHR42928">
    <property type="entry name" value="TRICARBOXYLATE-BINDING PROTEIN"/>
    <property type="match status" value="1"/>
</dbReference>
<dbReference type="EMBL" id="UINC01132117">
    <property type="protein sequence ID" value="SVD14229.1"/>
    <property type="molecule type" value="Genomic_DNA"/>
</dbReference>
<organism evidence="1">
    <name type="scientific">marine metagenome</name>
    <dbReference type="NCBI Taxonomy" id="408172"/>
    <lineage>
        <taxon>unclassified sequences</taxon>
        <taxon>metagenomes</taxon>
        <taxon>ecological metagenomes</taxon>
    </lineage>
</organism>
<feature type="non-terminal residue" evidence="1">
    <location>
        <position position="269"/>
    </location>
</feature>
<evidence type="ECO:0000313" key="1">
    <source>
        <dbReference type="EMBL" id="SVD14229.1"/>
    </source>
</evidence>
<gene>
    <name evidence="1" type="ORF">METZ01_LOCUS367083</name>
</gene>
<name>A0A382SWD5_9ZZZZ</name>
<accession>A0A382SWD5</accession>
<dbReference type="AlphaFoldDB" id="A0A382SWD5"/>
<dbReference type="PANTHER" id="PTHR42928:SF3">
    <property type="entry name" value="UPF0065 PROTEIN YFLP"/>
    <property type="match status" value="1"/>
</dbReference>